<dbReference type="RefSeq" id="WP_189261910.1">
    <property type="nucleotide sequence ID" value="NZ_BMML01000003.1"/>
</dbReference>
<comment type="caution">
    <text evidence="2">The sequence shown here is derived from an EMBL/GenBank/DDBJ whole genome shotgun (WGS) entry which is preliminary data.</text>
</comment>
<name>A0A917UJT8_9ACTN</name>
<dbReference type="AlphaFoldDB" id="A0A917UJT8"/>
<organism evidence="2 3">
    <name type="scientific">Streptomyces fuscichromogenes</name>
    <dbReference type="NCBI Taxonomy" id="1324013"/>
    <lineage>
        <taxon>Bacteria</taxon>
        <taxon>Bacillati</taxon>
        <taxon>Actinomycetota</taxon>
        <taxon>Actinomycetes</taxon>
        <taxon>Kitasatosporales</taxon>
        <taxon>Streptomycetaceae</taxon>
        <taxon>Streptomyces</taxon>
    </lineage>
</organism>
<reference evidence="2" key="2">
    <citation type="submission" date="2020-09" db="EMBL/GenBank/DDBJ databases">
        <authorList>
            <person name="Sun Q."/>
            <person name="Zhou Y."/>
        </authorList>
    </citation>
    <scope>NUCLEOTIDE SEQUENCE</scope>
    <source>
        <strain evidence="2">CGMCC 4.7110</strain>
    </source>
</reference>
<dbReference type="Proteomes" id="UP000653411">
    <property type="component" value="Unassembled WGS sequence"/>
</dbReference>
<feature type="region of interest" description="Disordered" evidence="1">
    <location>
        <begin position="230"/>
        <end position="261"/>
    </location>
</feature>
<proteinExistence type="predicted"/>
<keyword evidence="3" id="KW-1185">Reference proteome</keyword>
<dbReference type="EMBL" id="BMML01000003">
    <property type="protein sequence ID" value="GGM96401.1"/>
    <property type="molecule type" value="Genomic_DNA"/>
</dbReference>
<dbReference type="Pfam" id="PF09684">
    <property type="entry name" value="Tail_P2_I"/>
    <property type="match status" value="1"/>
</dbReference>
<gene>
    <name evidence="2" type="ORF">GCM10011578_016260</name>
</gene>
<evidence type="ECO:0000313" key="2">
    <source>
        <dbReference type="EMBL" id="GGM96401.1"/>
    </source>
</evidence>
<accession>A0A917UJT8</accession>
<protein>
    <recommendedName>
        <fullName evidence="4">Phage tail protein</fullName>
    </recommendedName>
</protein>
<evidence type="ECO:0008006" key="4">
    <source>
        <dbReference type="Google" id="ProtNLM"/>
    </source>
</evidence>
<dbReference type="InterPro" id="IPR006521">
    <property type="entry name" value="Tail_protein_I"/>
</dbReference>
<dbReference type="NCBIfam" id="TIGR02242">
    <property type="entry name" value="tail_TIGR02242"/>
    <property type="match status" value="1"/>
</dbReference>
<evidence type="ECO:0000256" key="1">
    <source>
        <dbReference type="SAM" id="MobiDB-lite"/>
    </source>
</evidence>
<reference evidence="2" key="1">
    <citation type="journal article" date="2014" name="Int. J. Syst. Evol. Microbiol.">
        <title>Complete genome sequence of Corynebacterium casei LMG S-19264T (=DSM 44701T), isolated from a smear-ripened cheese.</title>
        <authorList>
            <consortium name="US DOE Joint Genome Institute (JGI-PGF)"/>
            <person name="Walter F."/>
            <person name="Albersmeier A."/>
            <person name="Kalinowski J."/>
            <person name="Ruckert C."/>
        </authorList>
    </citation>
    <scope>NUCLEOTIDE SEQUENCE</scope>
    <source>
        <strain evidence="2">CGMCC 4.7110</strain>
    </source>
</reference>
<evidence type="ECO:0000313" key="3">
    <source>
        <dbReference type="Proteomes" id="UP000653411"/>
    </source>
</evidence>
<dbReference type="InterPro" id="IPR011748">
    <property type="entry name" value="Unchr_phage_tail-like"/>
</dbReference>
<sequence length="813" mass="88994">MDVQGSQYHVVNGMDDWGRCTDAASGRTLSDAWSDTAPAADGTAWEYDADLGVLRLRRDTPLFRRASRTPLLTPDSRRGSGRDAYGNWYWIDTDRRTVRGRTGSARSASTWWSVDDLADNCACRSAAPGTFTHTGACPPVDILLQGLAVTTHQYLLVGYRGRQTPCEAGLLVFDLRGGGAPLRLVWPDGDAFDPWDLADTADGGVLVLDATHSAYWRLDEHFRLRGRQARQSTPAVQFGPADGTPATMPSGPAVPEPWPLADAEGNPLHAVAIEPGPDGSVLVLDAGPGHSTLYRFDEGQLRWTTPLQDVVEAVDPRDPTSTPTLYSLLGHDFCYLAGPPATGPLPPPVLYVADAEGAQVIAFDLDPDTGAVRAHDDFLPMRRWAGRALVRSGAGAWYDFGERWISLEVFTECRFATTATLVTAVDSARTVPGDTFDSRLPGCVWHRLLLDAQVPTGTAMTVRARADDDPALLSLRPWLDQPVPYLRSGGPELPWTDVWADRRQPDGTLPDATGTWELLFQGITGRHVQLEITLTGTGRSSPLLRSLRAWYPRFSYPEHYLPEVYTGTQGPDRFLERFLANPEGLYTAIEERIEHLHLLLDARTAPTADLPWLAAWFGLALDPLWDTGRRRFLIRHVDTFYRRRGTVPGLVATLRVFLDPVVDERVFDPVGECAGAAAPSAIRVVERFLTRDAAPAPGTADEDPRTRVRRFAHRFDVLVPGDLSADAAAMVTRIVAAAKPGHTAFEVRRFQDLFVIGRARLGIDTQVVAGPKFTPIVTGSGVLAAGHLGYAHPFDITDRVVSDRDRIGALHAL</sequence>